<dbReference type="InterPro" id="IPR036961">
    <property type="entry name" value="Kinesin_motor_dom_sf"/>
</dbReference>
<dbReference type="GO" id="GO:0007018">
    <property type="term" value="P:microtubule-based movement"/>
    <property type="evidence" value="ECO:0007669"/>
    <property type="project" value="InterPro"/>
</dbReference>
<keyword evidence="3 7" id="KW-0175">Coiled coil</keyword>
<evidence type="ECO:0000259" key="9">
    <source>
        <dbReference type="PROSITE" id="PS50067"/>
    </source>
</evidence>
<dbReference type="OMA" id="NIMTRAP"/>
<dbReference type="PROSITE" id="PS00411">
    <property type="entry name" value="KINESIN_MOTOR_1"/>
    <property type="match status" value="1"/>
</dbReference>
<feature type="domain" description="Kinesin motor" evidence="9">
    <location>
        <begin position="341"/>
        <end position="676"/>
    </location>
</feature>
<evidence type="ECO:0000256" key="3">
    <source>
        <dbReference type="ARBA" id="ARBA00023054"/>
    </source>
</evidence>
<feature type="compositionally biased region" description="Acidic residues" evidence="8">
    <location>
        <begin position="954"/>
        <end position="965"/>
    </location>
</feature>
<feature type="compositionally biased region" description="Polar residues" evidence="8">
    <location>
        <begin position="115"/>
        <end position="127"/>
    </location>
</feature>
<dbReference type="PANTHER" id="PTHR47968:SF75">
    <property type="entry name" value="CENTROMERE-ASSOCIATED PROTEIN E"/>
    <property type="match status" value="1"/>
</dbReference>
<evidence type="ECO:0000256" key="7">
    <source>
        <dbReference type="SAM" id="Coils"/>
    </source>
</evidence>
<feature type="region of interest" description="Disordered" evidence="8">
    <location>
        <begin position="930"/>
        <end position="965"/>
    </location>
</feature>
<dbReference type="GO" id="GO:0008017">
    <property type="term" value="F:microtubule binding"/>
    <property type="evidence" value="ECO:0007669"/>
    <property type="project" value="InterPro"/>
</dbReference>
<keyword evidence="4 5" id="KW-0505">Motor protein</keyword>
<evidence type="ECO:0000256" key="6">
    <source>
        <dbReference type="RuleBase" id="RU000394"/>
    </source>
</evidence>
<dbReference type="InterPro" id="IPR027417">
    <property type="entry name" value="P-loop_NTPase"/>
</dbReference>
<evidence type="ECO:0000256" key="1">
    <source>
        <dbReference type="ARBA" id="ARBA00022741"/>
    </source>
</evidence>
<proteinExistence type="inferred from homology"/>
<dbReference type="SMART" id="SM00129">
    <property type="entry name" value="KISc"/>
    <property type="match status" value="1"/>
</dbReference>
<comment type="similarity">
    <text evidence="5 6">Belongs to the TRAFAC class myosin-kinesin ATPase superfamily. Kinesin family.</text>
</comment>
<dbReference type="OrthoDB" id="3176171at2759"/>
<sequence>MDVDGPRSLSHKAPERPAGFVSIADTPPIHMELRSGTSRTPFMPSPRKRMARPVVPLSTPTPNRKVINSSPVHRGDPLSESLEVNQRGCAGQNTLNIMTRAPSVATPPHRADAPSTVTTRNSPMCRTTSEEKGVRRPTTSLARRADQVPDRPMTSMGLAHSKPFLAELPSTATMTPRTTAKENSMSMSISRDTIRTCDSPIPASEPIRSSRAARAPVAQKPVALTSRAVDFTLPSEGIPTSAPRMPAARGVYGSSPTRAVRAKVTEGLPVRTRAATTTTSTKASDPPPGRLYRQVRPLDRPAHAPIPRPPATERIDVATLESEVGDGSFVLEPDDRHGPDSVQVHVRLRPTTDDEECAWQTDERNATLMLDDRLAATKGPPHVGVSYQFDGLHTGSSNADIYATLARPLVHSVLHGYHGVIFAYGQTASGKTFTLSGDEAGLEPGVIPRAVQDLFQGICQGSAQREFLLRVSYLEIWNEVVKDLLEPSNQPQVRDDRRRGTHAVSVAPLHEAVVTSPAQVFKLLARGEANRHMGETDWNERSSRSHTCFKITVESWDRTPGARRPYRLSELSLIDLAGSERYSAQRTHRRAEGGNINKSLLSLGKVIYALSEKQARAPGSAGTVHIPYRDSKLTRILQNSLSGQARIAVVCTLNPSPAMVDESLGTLNFARRIKHVAVRAEVNEFEGEVASAGAAAPSSPVLLARYREEMDALRAQVDRLQGPRAVTNKGQPSLHAVQARLDELGALILHGGTPMPDSDTWHPVSPAKQRGFTLDDPLPRVQEKLHAALTKISRLERKLAARLSLPGDAQSRDEGKDMLIRDLMQQVRELETVCEAQVRDAPQPMREEVEAEWAELVAAAQAETQGRDAFIAELHAECARLRRANEALTRLVHEQTADMVQQLSAKENENRASRPVLSLFAPQLRPATVLGTHAPPATDLSIDDSASERLSTSDVDELLEEADSL</sequence>
<accession>A0A1M8AAG0</accession>
<evidence type="ECO:0000313" key="10">
    <source>
        <dbReference type="EMBL" id="SHO79428.1"/>
    </source>
</evidence>
<feature type="compositionally biased region" description="Polar residues" evidence="8">
    <location>
        <begin position="58"/>
        <end position="71"/>
    </location>
</feature>
<dbReference type="Proteomes" id="UP000186303">
    <property type="component" value="Chromosome 6"/>
</dbReference>
<dbReference type="AlphaFoldDB" id="A0A1M8AAG0"/>
<dbReference type="GO" id="GO:0005524">
    <property type="term" value="F:ATP binding"/>
    <property type="evidence" value="ECO:0007669"/>
    <property type="project" value="UniProtKB-UniRule"/>
</dbReference>
<keyword evidence="1 5" id="KW-0547">Nucleotide-binding</keyword>
<gene>
    <name evidence="10" type="ORF">MSYG_3777</name>
</gene>
<evidence type="ECO:0000256" key="5">
    <source>
        <dbReference type="PROSITE-ProRule" id="PRU00283"/>
    </source>
</evidence>
<keyword evidence="11" id="KW-1185">Reference proteome</keyword>
<dbReference type="PANTHER" id="PTHR47968">
    <property type="entry name" value="CENTROMERE PROTEIN E"/>
    <property type="match status" value="1"/>
</dbReference>
<dbReference type="GO" id="GO:0005874">
    <property type="term" value="C:microtubule"/>
    <property type="evidence" value="ECO:0007669"/>
    <property type="project" value="UniProtKB-KW"/>
</dbReference>
<feature type="region of interest" description="Disordered" evidence="8">
    <location>
        <begin position="235"/>
        <end position="258"/>
    </location>
</feature>
<feature type="region of interest" description="Disordered" evidence="8">
    <location>
        <begin position="1"/>
        <end position="79"/>
    </location>
</feature>
<protein>
    <recommendedName>
        <fullName evidence="6">Kinesin-like protein</fullName>
    </recommendedName>
</protein>
<keyword evidence="6" id="KW-0493">Microtubule</keyword>
<feature type="compositionally biased region" description="Polar residues" evidence="8">
    <location>
        <begin position="177"/>
        <end position="191"/>
    </location>
</feature>
<evidence type="ECO:0000256" key="4">
    <source>
        <dbReference type="ARBA" id="ARBA00023175"/>
    </source>
</evidence>
<dbReference type="VEuPathDB" id="FungiDB:MSYG_3777"/>
<feature type="coiled-coil region" evidence="7">
    <location>
        <begin position="778"/>
        <end position="840"/>
    </location>
</feature>
<dbReference type="PROSITE" id="PS50067">
    <property type="entry name" value="KINESIN_MOTOR_2"/>
    <property type="match status" value="1"/>
</dbReference>
<keyword evidence="2 5" id="KW-0067">ATP-binding</keyword>
<dbReference type="SUPFAM" id="SSF52540">
    <property type="entry name" value="P-loop containing nucleoside triphosphate hydrolases"/>
    <property type="match status" value="1"/>
</dbReference>
<dbReference type="Gene3D" id="3.40.850.10">
    <property type="entry name" value="Kinesin motor domain"/>
    <property type="match status" value="1"/>
</dbReference>
<dbReference type="InterPro" id="IPR019821">
    <property type="entry name" value="Kinesin_motor_CS"/>
</dbReference>
<dbReference type="Pfam" id="PF00225">
    <property type="entry name" value="Kinesin"/>
    <property type="match status" value="1"/>
</dbReference>
<dbReference type="CDD" id="cd01374">
    <property type="entry name" value="KISc_CENP_E"/>
    <property type="match status" value="1"/>
</dbReference>
<feature type="region of interest" description="Disordered" evidence="8">
    <location>
        <begin position="177"/>
        <end position="214"/>
    </location>
</feature>
<name>A0A1M8AAG0_MALS4</name>
<evidence type="ECO:0000256" key="2">
    <source>
        <dbReference type="ARBA" id="ARBA00022840"/>
    </source>
</evidence>
<dbReference type="EMBL" id="LT671826">
    <property type="protein sequence ID" value="SHO79428.1"/>
    <property type="molecule type" value="Genomic_DNA"/>
</dbReference>
<dbReference type="InterPro" id="IPR027640">
    <property type="entry name" value="Kinesin-like_fam"/>
</dbReference>
<evidence type="ECO:0000313" key="11">
    <source>
        <dbReference type="Proteomes" id="UP000186303"/>
    </source>
</evidence>
<dbReference type="STRING" id="1230383.A0A1M8AAG0"/>
<reference evidence="11" key="1">
    <citation type="journal article" date="2017" name="Nucleic Acids Res.">
        <title>Proteogenomics produces comprehensive and highly accurate protein-coding gene annotation in a complete genome assembly of Malassezia sympodialis.</title>
        <authorList>
            <person name="Zhu Y."/>
            <person name="Engstroem P.G."/>
            <person name="Tellgren-Roth C."/>
            <person name="Baudo C.D."/>
            <person name="Kennell J.C."/>
            <person name="Sun S."/>
            <person name="Billmyre R.B."/>
            <person name="Schroeder M.S."/>
            <person name="Andersson A."/>
            <person name="Holm T."/>
            <person name="Sigurgeirsson B."/>
            <person name="Wu G."/>
            <person name="Sankaranarayanan S.R."/>
            <person name="Siddharthan R."/>
            <person name="Sanyal K."/>
            <person name="Lundeberg J."/>
            <person name="Nystedt B."/>
            <person name="Boekhout T."/>
            <person name="Dawson T.L. Jr."/>
            <person name="Heitman J."/>
            <person name="Scheynius A."/>
            <person name="Lehtioe J."/>
        </authorList>
    </citation>
    <scope>NUCLEOTIDE SEQUENCE [LARGE SCALE GENOMIC DNA]</scope>
    <source>
        <strain evidence="11">ATCC 42132</strain>
    </source>
</reference>
<organism evidence="10 11">
    <name type="scientific">Malassezia sympodialis (strain ATCC 42132)</name>
    <name type="common">Atopic eczema-associated yeast</name>
    <dbReference type="NCBI Taxonomy" id="1230383"/>
    <lineage>
        <taxon>Eukaryota</taxon>
        <taxon>Fungi</taxon>
        <taxon>Dikarya</taxon>
        <taxon>Basidiomycota</taxon>
        <taxon>Ustilaginomycotina</taxon>
        <taxon>Malasseziomycetes</taxon>
        <taxon>Malasseziales</taxon>
        <taxon>Malasseziaceae</taxon>
        <taxon>Malassezia</taxon>
    </lineage>
</organism>
<dbReference type="GO" id="GO:0003777">
    <property type="term" value="F:microtubule motor activity"/>
    <property type="evidence" value="ECO:0007669"/>
    <property type="project" value="InterPro"/>
</dbReference>
<feature type="binding site" evidence="5">
    <location>
        <begin position="425"/>
        <end position="432"/>
    </location>
    <ligand>
        <name>ATP</name>
        <dbReference type="ChEBI" id="CHEBI:30616"/>
    </ligand>
</feature>
<feature type="region of interest" description="Disordered" evidence="8">
    <location>
        <begin position="100"/>
        <end position="153"/>
    </location>
</feature>
<dbReference type="InterPro" id="IPR001752">
    <property type="entry name" value="Kinesin_motor_dom"/>
</dbReference>
<dbReference type="PRINTS" id="PR00380">
    <property type="entry name" value="KINESINHEAVY"/>
</dbReference>
<evidence type="ECO:0000256" key="8">
    <source>
        <dbReference type="SAM" id="MobiDB-lite"/>
    </source>
</evidence>